<keyword evidence="1" id="KW-0472">Membrane</keyword>
<organism evidence="2">
    <name type="scientific">Rectidens sumatrensis</name>
    <dbReference type="NCBI Taxonomy" id="1903498"/>
    <lineage>
        <taxon>Eukaryota</taxon>
        <taxon>Metazoa</taxon>
        <taxon>Spiralia</taxon>
        <taxon>Lophotrochozoa</taxon>
        <taxon>Mollusca</taxon>
        <taxon>Bivalvia</taxon>
        <taxon>Autobranchia</taxon>
        <taxon>Heteroconchia</taxon>
        <taxon>Palaeoheterodonta</taxon>
        <taxon>Unionida</taxon>
        <taxon>Unionoidea</taxon>
        <taxon>Unionidae</taxon>
        <taxon>Rectidentinae</taxon>
        <taxon>Rectidens</taxon>
    </lineage>
</organism>
<name>A0A8A3WKC0_9BIVA</name>
<feature type="transmembrane region" description="Helical" evidence="1">
    <location>
        <begin position="58"/>
        <end position="80"/>
    </location>
</feature>
<geneLocation type="mitochondrion" evidence="2"/>
<accession>A0A8A3WKC0</accession>
<gene>
    <name evidence="2" type="primary">nad4l</name>
</gene>
<keyword evidence="1" id="KW-0812">Transmembrane</keyword>
<keyword evidence="1" id="KW-1133">Transmembrane helix</keyword>
<sequence length="97" mass="10711">MSSSFSGLEVWMFWVVLVICCVVYQRHSMLCVLLSLEAFSLVLFYCCVIVLSEMQSCVGLGLMFLCLEVSVMSVCLSLLVKLVKLAGCDYVGVTSFS</sequence>
<proteinExistence type="predicted"/>
<dbReference type="Gene3D" id="1.10.287.3510">
    <property type="match status" value="1"/>
</dbReference>
<reference evidence="2" key="1">
    <citation type="journal article" date="2020" name="Zool. J. Linn. Soc.">
        <title>Mitogenomic phylogeny and fossil-calibrated mutation rates for all F- and M-type mtDNA genes of the largest freshwater mussel family, the Unionidae (Bivalvia).</title>
        <authorList>
            <person name="Zieritz A."/>
            <person name="Froufe E."/>
            <person name="Bolotov I."/>
            <person name="Goncalves D.V."/>
            <person name="Aldridge D.C."/>
            <person name="Bogan A.E."/>
            <person name="Gan H.M."/>
            <person name="Gomes-Dos-Santos A."/>
            <person name="Sousa R."/>
            <person name="Teixeira A."/>
            <person name="Varandas S."/>
            <person name="Zanatta D."/>
            <person name="Lopes-Lima M."/>
        </authorList>
    </citation>
    <scope>NUCLEOTIDE SEQUENCE</scope>
    <source>
        <strain evidence="2">RecSum_M</strain>
    </source>
</reference>
<dbReference type="AlphaFoldDB" id="A0A8A3WKC0"/>
<evidence type="ECO:0000313" key="2">
    <source>
        <dbReference type="EMBL" id="QTA71728.1"/>
    </source>
</evidence>
<evidence type="ECO:0000256" key="1">
    <source>
        <dbReference type="SAM" id="Phobius"/>
    </source>
</evidence>
<dbReference type="EMBL" id="MW242819">
    <property type="protein sequence ID" value="QTA71728.1"/>
    <property type="molecule type" value="Genomic_DNA"/>
</dbReference>
<keyword evidence="2" id="KW-0496">Mitochondrion</keyword>
<feature type="transmembrane region" description="Helical" evidence="1">
    <location>
        <begin position="31"/>
        <end position="52"/>
    </location>
</feature>
<protein>
    <submittedName>
        <fullName evidence="2">NADH dehydrogenase subunit 4L</fullName>
    </submittedName>
</protein>
<feature type="transmembrane region" description="Helical" evidence="1">
    <location>
        <begin position="6"/>
        <end position="24"/>
    </location>
</feature>